<gene>
    <name evidence="3" type="ORF">SAMN05421855_103319</name>
</gene>
<keyword evidence="2" id="KW-0812">Transmembrane</keyword>
<feature type="transmembrane region" description="Helical" evidence="2">
    <location>
        <begin position="47"/>
        <end position="66"/>
    </location>
</feature>
<protein>
    <submittedName>
        <fullName evidence="3">Uncharacterized protein</fullName>
    </submittedName>
</protein>
<keyword evidence="2" id="KW-1133">Transmembrane helix</keyword>
<dbReference type="AlphaFoldDB" id="A0A1G7GTD3"/>
<keyword evidence="2" id="KW-0472">Membrane</keyword>
<name>A0A1G7GTD3_9FLAO</name>
<keyword evidence="4" id="KW-1185">Reference proteome</keyword>
<proteinExistence type="predicted"/>
<dbReference type="STRING" id="227084.SAMN05421855_103319"/>
<evidence type="ECO:0000256" key="1">
    <source>
        <dbReference type="SAM" id="Coils"/>
    </source>
</evidence>
<dbReference type="EMBL" id="FNBA01000003">
    <property type="protein sequence ID" value="SDE91410.1"/>
    <property type="molecule type" value="Genomic_DNA"/>
</dbReference>
<dbReference type="RefSeq" id="WP_093144460.1">
    <property type="nucleotide sequence ID" value="NZ_BMWO01000003.1"/>
</dbReference>
<organism evidence="3 4">
    <name type="scientific">Ulvibacter litoralis</name>
    <dbReference type="NCBI Taxonomy" id="227084"/>
    <lineage>
        <taxon>Bacteria</taxon>
        <taxon>Pseudomonadati</taxon>
        <taxon>Bacteroidota</taxon>
        <taxon>Flavobacteriia</taxon>
        <taxon>Flavobacteriales</taxon>
        <taxon>Flavobacteriaceae</taxon>
        <taxon>Ulvibacter</taxon>
    </lineage>
</organism>
<keyword evidence="1" id="KW-0175">Coiled coil</keyword>
<reference evidence="3 4" key="1">
    <citation type="submission" date="2016-10" db="EMBL/GenBank/DDBJ databases">
        <authorList>
            <person name="de Groot N.N."/>
        </authorList>
    </citation>
    <scope>NUCLEOTIDE SEQUENCE [LARGE SCALE GENOMIC DNA]</scope>
    <source>
        <strain evidence="3 4">DSM 16195</strain>
    </source>
</reference>
<dbReference type="OrthoDB" id="1441018at2"/>
<feature type="coiled-coil region" evidence="1">
    <location>
        <begin position="131"/>
        <end position="192"/>
    </location>
</feature>
<accession>A0A1G7GTD3</accession>
<sequence length="199" mass="22575">MGQDIRKMMKEHIPTDAPKLSEGHEARFEALLATSFPEKKKNNASFFWLKIAAVGIVLLSLGYFGMQQLSSNDDILDTTIVDATKTPEKNPEQFTLGDISPDLKKVEEFYLTGINVQIASLKIDDENKELMDGYMVRINELDKEYALLNDEMNKVGPSEATVTALIDNLKLRLELLFKLKNKLKELKEIENETYTSIQS</sequence>
<evidence type="ECO:0000256" key="2">
    <source>
        <dbReference type="SAM" id="Phobius"/>
    </source>
</evidence>
<evidence type="ECO:0000313" key="4">
    <source>
        <dbReference type="Proteomes" id="UP000199321"/>
    </source>
</evidence>
<evidence type="ECO:0000313" key="3">
    <source>
        <dbReference type="EMBL" id="SDE91410.1"/>
    </source>
</evidence>
<dbReference type="Proteomes" id="UP000199321">
    <property type="component" value="Unassembled WGS sequence"/>
</dbReference>